<comment type="caution">
    <text evidence="1">The sequence shown here is derived from an EMBL/GenBank/DDBJ whole genome shotgun (WGS) entry which is preliminary data.</text>
</comment>
<evidence type="ECO:0000313" key="1">
    <source>
        <dbReference type="EMBL" id="KAI4319906.1"/>
    </source>
</evidence>
<sequence>MDSIKEEALKAKEIAEKRFAEKDFAGAKNYALKAKSLWPGLDGISQMVATFDVYVASAARFNGDVDYYSILGLKPTADKYAVKRQYRKLAVLLHPDKNKSVGADGAFKLVSEAWTLLSDNAKRGSYDLNRNQNSTSLVSTSNLSSVHGAGFIGHYNSHSPVPQARLDTFWTVCTSCKVQYEYLRKYVNKRLSCKNCRGVFIAVETGTAPISGSFPYNAYTYPPANGYGNHGSDNVSYVHNNSTYYSTDNVGGYHSGQGYEYISNVSFQWNSVSSNSTVIMGPNSSPVITTDTFDPANGKVHKAKYRSGNGRNALRDPVVSIGQQASDFGSGSPGSVITRPDKRRKVVVGMEFRNGPDGIPINSPLEVNGELPPRNDVPARASPAVPAIDVRKLLIDKARTEIQKKLEEMKLADEAAQDKAIQHAETAQLKIGGNSSIAGSHSKPGKHGPVSITVPDPDFHDFDKDRSEECFRPKQVWALYDEEDGMPRLYCLIREVMSVKPFKILISYLSSRTDIEFGTVHWIDRGFTKSCGHFRAQSSDTVEQVNIFSHMLGKEKAGRGGCVRIFPRSGEIWAVYRNWSPDWTRSTPAEQRYQYEMVEIVDDYTEELGICVTPLEKLAGYKTVYRRKDAARWIPRKEMLRFSHQVPSWSLNGEAGNLPDGCWDLDPAATPDELLHSELN</sequence>
<evidence type="ECO:0000313" key="2">
    <source>
        <dbReference type="Proteomes" id="UP001057402"/>
    </source>
</evidence>
<accession>A0ACB9MAI4</accession>
<name>A0ACB9MAI4_9MYRT</name>
<dbReference type="Proteomes" id="UP001057402">
    <property type="component" value="Chromosome 10"/>
</dbReference>
<reference evidence="2" key="1">
    <citation type="journal article" date="2023" name="Front. Plant Sci.">
        <title>Chromosomal-level genome assembly of Melastoma candidum provides insights into trichome evolution.</title>
        <authorList>
            <person name="Zhong Y."/>
            <person name="Wu W."/>
            <person name="Sun C."/>
            <person name="Zou P."/>
            <person name="Liu Y."/>
            <person name="Dai S."/>
            <person name="Zhou R."/>
        </authorList>
    </citation>
    <scope>NUCLEOTIDE SEQUENCE [LARGE SCALE GENOMIC DNA]</scope>
</reference>
<organism evidence="1 2">
    <name type="scientific">Melastoma candidum</name>
    <dbReference type="NCBI Taxonomy" id="119954"/>
    <lineage>
        <taxon>Eukaryota</taxon>
        <taxon>Viridiplantae</taxon>
        <taxon>Streptophyta</taxon>
        <taxon>Embryophyta</taxon>
        <taxon>Tracheophyta</taxon>
        <taxon>Spermatophyta</taxon>
        <taxon>Magnoliopsida</taxon>
        <taxon>eudicotyledons</taxon>
        <taxon>Gunneridae</taxon>
        <taxon>Pentapetalae</taxon>
        <taxon>rosids</taxon>
        <taxon>malvids</taxon>
        <taxon>Myrtales</taxon>
        <taxon>Melastomataceae</taxon>
        <taxon>Melastomatoideae</taxon>
        <taxon>Melastomateae</taxon>
        <taxon>Melastoma</taxon>
    </lineage>
</organism>
<proteinExistence type="predicted"/>
<keyword evidence="2" id="KW-1185">Reference proteome</keyword>
<gene>
    <name evidence="1" type="ORF">MLD38_033447</name>
</gene>
<dbReference type="EMBL" id="CM042889">
    <property type="protein sequence ID" value="KAI4319906.1"/>
    <property type="molecule type" value="Genomic_DNA"/>
</dbReference>
<protein>
    <submittedName>
        <fullName evidence="1">Uncharacterized protein</fullName>
    </submittedName>
</protein>